<evidence type="ECO:0000256" key="1">
    <source>
        <dbReference type="SAM" id="MobiDB-lite"/>
    </source>
</evidence>
<evidence type="ECO:0000313" key="2">
    <source>
        <dbReference type="EMBL" id="KAJ8884046.1"/>
    </source>
</evidence>
<evidence type="ECO:0000313" key="3">
    <source>
        <dbReference type="Proteomes" id="UP001159363"/>
    </source>
</evidence>
<proteinExistence type="predicted"/>
<protein>
    <submittedName>
        <fullName evidence="2">Uncharacterized protein</fullName>
    </submittedName>
</protein>
<gene>
    <name evidence="2" type="ORF">PR048_015903</name>
</gene>
<dbReference type="EMBL" id="JARBHB010000005">
    <property type="protein sequence ID" value="KAJ8884046.1"/>
    <property type="molecule type" value="Genomic_DNA"/>
</dbReference>
<name>A0ABQ9HIS1_9NEOP</name>
<reference evidence="2 3" key="1">
    <citation type="submission" date="2023-02" db="EMBL/GenBank/DDBJ databases">
        <title>LHISI_Scaffold_Assembly.</title>
        <authorList>
            <person name="Stuart O.P."/>
            <person name="Cleave R."/>
            <person name="Magrath M.J.L."/>
            <person name="Mikheyev A.S."/>
        </authorList>
    </citation>
    <scope>NUCLEOTIDE SEQUENCE [LARGE SCALE GENOMIC DNA]</scope>
    <source>
        <strain evidence="2">Daus_M_001</strain>
        <tissue evidence="2">Leg muscle</tissue>
    </source>
</reference>
<feature type="region of interest" description="Disordered" evidence="1">
    <location>
        <begin position="1"/>
        <end position="28"/>
    </location>
</feature>
<organism evidence="2 3">
    <name type="scientific">Dryococelus australis</name>
    <dbReference type="NCBI Taxonomy" id="614101"/>
    <lineage>
        <taxon>Eukaryota</taxon>
        <taxon>Metazoa</taxon>
        <taxon>Ecdysozoa</taxon>
        <taxon>Arthropoda</taxon>
        <taxon>Hexapoda</taxon>
        <taxon>Insecta</taxon>
        <taxon>Pterygota</taxon>
        <taxon>Neoptera</taxon>
        <taxon>Polyneoptera</taxon>
        <taxon>Phasmatodea</taxon>
        <taxon>Verophasmatodea</taxon>
        <taxon>Anareolatae</taxon>
        <taxon>Phasmatidae</taxon>
        <taxon>Eurycanthinae</taxon>
        <taxon>Dryococelus</taxon>
    </lineage>
</organism>
<dbReference type="Proteomes" id="UP001159363">
    <property type="component" value="Chromosome 4"/>
</dbReference>
<keyword evidence="3" id="KW-1185">Reference proteome</keyword>
<comment type="caution">
    <text evidence="2">The sequence shown here is derived from an EMBL/GenBank/DDBJ whole genome shotgun (WGS) entry which is preliminary data.</text>
</comment>
<accession>A0ABQ9HIS1</accession>
<sequence>MKQKDEPPESSITDEMEIRKATSQRSPTKSLMMTKSSLMFYRLMLKKTIQTMKIKVTVKGLVTLQQKKLLNSR</sequence>